<reference evidence="2" key="1">
    <citation type="submission" date="2023-01" db="EMBL/GenBank/DDBJ databases">
        <title>The chitinases involved in constricting ring structure development in the nematode-trapping fungus Drechslerella dactyloides.</title>
        <authorList>
            <person name="Wang R."/>
            <person name="Zhang L."/>
            <person name="Tang P."/>
            <person name="Li S."/>
            <person name="Liang L."/>
        </authorList>
    </citation>
    <scope>NUCLEOTIDE SEQUENCE</scope>
    <source>
        <strain evidence="2">YMF1.00031</strain>
    </source>
</reference>
<feature type="region of interest" description="Disordered" evidence="1">
    <location>
        <begin position="356"/>
        <end position="437"/>
    </location>
</feature>
<protein>
    <submittedName>
        <fullName evidence="2">Uncharacterized protein</fullName>
    </submittedName>
</protein>
<feature type="compositionally biased region" description="Polar residues" evidence="1">
    <location>
        <begin position="233"/>
        <end position="281"/>
    </location>
</feature>
<feature type="region of interest" description="Disordered" evidence="1">
    <location>
        <begin position="453"/>
        <end position="475"/>
    </location>
</feature>
<feature type="compositionally biased region" description="Pro residues" evidence="1">
    <location>
        <begin position="373"/>
        <end position="384"/>
    </location>
</feature>
<keyword evidence="3" id="KW-1185">Reference proteome</keyword>
<dbReference type="EMBL" id="JAQGDS010000004">
    <property type="protein sequence ID" value="KAJ6261605.1"/>
    <property type="molecule type" value="Genomic_DNA"/>
</dbReference>
<feature type="region of interest" description="Disordered" evidence="1">
    <location>
        <begin position="181"/>
        <end position="200"/>
    </location>
</feature>
<feature type="compositionally biased region" description="Low complexity" evidence="1">
    <location>
        <begin position="385"/>
        <end position="395"/>
    </location>
</feature>
<proteinExistence type="predicted"/>
<accession>A0AAD6IZI1</accession>
<dbReference type="AlphaFoldDB" id="A0AAD6IZI1"/>
<dbReference type="Proteomes" id="UP001221413">
    <property type="component" value="Unassembled WGS sequence"/>
</dbReference>
<feature type="compositionally biased region" description="Polar residues" evidence="1">
    <location>
        <begin position="185"/>
        <end position="200"/>
    </location>
</feature>
<feature type="compositionally biased region" description="Basic and acidic residues" evidence="1">
    <location>
        <begin position="584"/>
        <end position="601"/>
    </location>
</feature>
<evidence type="ECO:0000256" key="1">
    <source>
        <dbReference type="SAM" id="MobiDB-lite"/>
    </source>
</evidence>
<comment type="caution">
    <text evidence="2">The sequence shown here is derived from an EMBL/GenBank/DDBJ whole genome shotgun (WGS) entry which is preliminary data.</text>
</comment>
<feature type="region of interest" description="Disordered" evidence="1">
    <location>
        <begin position="580"/>
        <end position="608"/>
    </location>
</feature>
<sequence length="608" mass="67005">MFWKKRQKIPLQDEPPVLPPLADDMSNLLPEIVAVVDEILDNAAVEEEKIERLEARGVRLLAPDAFQYGSHIYRSIGKAKWERIDAHNHHDRVMLPSGFQPQPYNPLAKESVHPTGKATPSAAPEKKTARMFGWFKSDPQDKLKKDLRKKNIVVLQNTAEGMDGGLLDLAHRSNVAGAIIEEQDLPSQSQQPYGTGTLSASVDSKCKALPGLIPHFASLKSQQSHLLIQQSRSTFTSGSPGSQRPVSSISKNTQSTKISPESFQTAPGSGTEFSHQDSPGISSDSSGRDESSATDLFDFEVPGSTSLQQSTCLEVDVPPQGLANPCLHKPQSQFSAGIPSSDLPHLHNRLEQAAMTPSELQHSEVQQNQPMMYPYPPPTNPPGSSPESDSEIVSSQLWDSAEFSRGSSQWRNNPGRPILGTQYQRNAPKEPTLSILGHSNIKNFDGYATTEGQHRLPRRGHRQEPWGNPGPRATQRYDLSNIQEIPVRQERLSRTVTAHGLKGRSFPAIDPASPSNPAYGHQAYQVMAQTPYNNHFNGHSTSRYDDQGSFAHATTRAYTSSPSYLLAAGEPSEFARLKKRRELYHKQKEARDRAVQNEKHQTGAANAA</sequence>
<evidence type="ECO:0000313" key="3">
    <source>
        <dbReference type="Proteomes" id="UP001221413"/>
    </source>
</evidence>
<organism evidence="2 3">
    <name type="scientific">Drechslerella dactyloides</name>
    <name type="common">Nematode-trapping fungus</name>
    <name type="synonym">Arthrobotrys dactyloides</name>
    <dbReference type="NCBI Taxonomy" id="74499"/>
    <lineage>
        <taxon>Eukaryota</taxon>
        <taxon>Fungi</taxon>
        <taxon>Dikarya</taxon>
        <taxon>Ascomycota</taxon>
        <taxon>Pezizomycotina</taxon>
        <taxon>Orbiliomycetes</taxon>
        <taxon>Orbiliales</taxon>
        <taxon>Orbiliaceae</taxon>
        <taxon>Drechslerella</taxon>
    </lineage>
</organism>
<name>A0AAD6IZI1_DREDA</name>
<gene>
    <name evidence="2" type="ORF">Dda_4275</name>
</gene>
<feature type="region of interest" description="Disordered" evidence="1">
    <location>
        <begin position="233"/>
        <end position="293"/>
    </location>
</feature>
<evidence type="ECO:0000313" key="2">
    <source>
        <dbReference type="EMBL" id="KAJ6261605.1"/>
    </source>
</evidence>